<organism evidence="3 4">
    <name type="scientific">Candidatus Methylomirabilis tolerans</name>
    <dbReference type="NCBI Taxonomy" id="3123416"/>
    <lineage>
        <taxon>Bacteria</taxon>
        <taxon>Candidatus Methylomirabilota</taxon>
        <taxon>Candidatus Methylomirabilia</taxon>
        <taxon>Candidatus Methylomirabilales</taxon>
        <taxon>Candidatus Methylomirabilaceae</taxon>
        <taxon>Candidatus Methylomirabilis</taxon>
    </lineage>
</organism>
<dbReference type="AlphaFoldDB" id="A0AAJ1AJW7"/>
<feature type="transmembrane region" description="Helical" evidence="1">
    <location>
        <begin position="95"/>
        <end position="113"/>
    </location>
</feature>
<feature type="domain" description="Putative zinc-finger" evidence="2">
    <location>
        <begin position="3"/>
        <end position="34"/>
    </location>
</feature>
<dbReference type="InterPro" id="IPR041916">
    <property type="entry name" value="Anti_sigma_zinc_sf"/>
</dbReference>
<keyword evidence="1" id="KW-0812">Transmembrane</keyword>
<dbReference type="Gene3D" id="1.10.10.1320">
    <property type="entry name" value="Anti-sigma factor, zinc-finger domain"/>
    <property type="match status" value="1"/>
</dbReference>
<evidence type="ECO:0000256" key="1">
    <source>
        <dbReference type="SAM" id="Phobius"/>
    </source>
</evidence>
<gene>
    <name evidence="3" type="ORF">K8G79_13255</name>
</gene>
<keyword evidence="1" id="KW-0472">Membrane</keyword>
<evidence type="ECO:0000313" key="3">
    <source>
        <dbReference type="EMBL" id="MBZ0161075.1"/>
    </source>
</evidence>
<sequence>MECQEIRVYVSAYIDDALTADERETVARHLSSCECCSTFLVLELKTKRLLAERLPQPQLPSDLRERIVQGLAEAEPRTLEERWGFPLWFRRPAPIVAMAFAFVLLLALGIFYATPRLTQASPFVRDSVEGHVKCLLGEQTMEVKFATPEELARWFQERLNVSVRLPRFTRQEQRELWEGRLSLMGGERAGQLFYRWKGRTLSLFVLPGEKLAIMSGEKQIRSGRTFYVNHHKGYTSLMWKVGDLTYCLVSDLSLEEVMTFASEEQA</sequence>
<dbReference type="InterPro" id="IPR027383">
    <property type="entry name" value="Znf_put"/>
</dbReference>
<comment type="caution">
    <text evidence="3">The sequence shown here is derived from an EMBL/GenBank/DDBJ whole genome shotgun (WGS) entry which is preliminary data.</text>
</comment>
<accession>A0AAJ1AJW7</accession>
<proteinExistence type="predicted"/>
<reference evidence="3 4" key="1">
    <citation type="journal article" date="2021" name="bioRxiv">
        <title>Unraveling nitrogen, sulfur and carbon metabolic pathways and microbial community transcriptional responses to substrate deprivation and toxicity stresses in a bioreactor mimicking anoxic brackish coastal sediment conditions.</title>
        <authorList>
            <person name="Martins P.D."/>
            <person name="Echeveste M.J."/>
            <person name="Arshad A."/>
            <person name="Kurth J."/>
            <person name="Ouboter H."/>
            <person name="Jetten M.S.M."/>
            <person name="Welte C.U."/>
        </authorList>
    </citation>
    <scope>NUCLEOTIDE SEQUENCE [LARGE SCALE GENOMIC DNA]</scope>
    <source>
        <strain evidence="3">MAG_38</strain>
    </source>
</reference>
<dbReference type="Pfam" id="PF13490">
    <property type="entry name" value="zf-HC2"/>
    <property type="match status" value="1"/>
</dbReference>
<dbReference type="EMBL" id="JAIOIU010000167">
    <property type="protein sequence ID" value="MBZ0161075.1"/>
    <property type="molecule type" value="Genomic_DNA"/>
</dbReference>
<name>A0AAJ1AJW7_9BACT</name>
<protein>
    <submittedName>
        <fullName evidence="3">Zf-HC2 domain-containing protein</fullName>
    </submittedName>
</protein>
<evidence type="ECO:0000259" key="2">
    <source>
        <dbReference type="Pfam" id="PF13490"/>
    </source>
</evidence>
<dbReference type="Proteomes" id="UP001197609">
    <property type="component" value="Unassembled WGS sequence"/>
</dbReference>
<evidence type="ECO:0000313" key="4">
    <source>
        <dbReference type="Proteomes" id="UP001197609"/>
    </source>
</evidence>
<keyword evidence="1" id="KW-1133">Transmembrane helix</keyword>